<organism evidence="2 3">
    <name type="scientific">Trichinella patagoniensis</name>
    <dbReference type="NCBI Taxonomy" id="990121"/>
    <lineage>
        <taxon>Eukaryota</taxon>
        <taxon>Metazoa</taxon>
        <taxon>Ecdysozoa</taxon>
        <taxon>Nematoda</taxon>
        <taxon>Enoplea</taxon>
        <taxon>Dorylaimia</taxon>
        <taxon>Trichinellida</taxon>
        <taxon>Trichinellidae</taxon>
        <taxon>Trichinella</taxon>
    </lineage>
</organism>
<gene>
    <name evidence="2" type="ORF">T12_11358</name>
</gene>
<comment type="caution">
    <text evidence="2">The sequence shown here is derived from an EMBL/GenBank/DDBJ whole genome shotgun (WGS) entry which is preliminary data.</text>
</comment>
<reference evidence="2 3" key="1">
    <citation type="submission" date="2015-01" db="EMBL/GenBank/DDBJ databases">
        <title>Evolution of Trichinella species and genotypes.</title>
        <authorList>
            <person name="Korhonen P.K."/>
            <person name="Edoardo P."/>
            <person name="Giuseppe L.R."/>
            <person name="Gasser R.B."/>
        </authorList>
    </citation>
    <scope>NUCLEOTIDE SEQUENCE [LARGE SCALE GENOMIC DNA]</scope>
    <source>
        <strain evidence="2">ISS2496</strain>
    </source>
</reference>
<accession>A0A0V0ZM40</accession>
<keyword evidence="3" id="KW-1185">Reference proteome</keyword>
<feature type="region of interest" description="Disordered" evidence="1">
    <location>
        <begin position="1"/>
        <end position="34"/>
    </location>
</feature>
<protein>
    <submittedName>
        <fullName evidence="2">Uncharacterized protein</fullName>
    </submittedName>
</protein>
<sequence>MSCSREAGKGERIGIADAVSDNHRVHNEDLHKTE</sequence>
<dbReference type="AlphaFoldDB" id="A0A0V0ZM40"/>
<dbReference type="EMBL" id="JYDQ01000131">
    <property type="protein sequence ID" value="KRY13767.1"/>
    <property type="molecule type" value="Genomic_DNA"/>
</dbReference>
<name>A0A0V0ZM40_9BILA</name>
<evidence type="ECO:0000256" key="1">
    <source>
        <dbReference type="SAM" id="MobiDB-lite"/>
    </source>
</evidence>
<proteinExistence type="predicted"/>
<evidence type="ECO:0000313" key="2">
    <source>
        <dbReference type="EMBL" id="KRY13767.1"/>
    </source>
</evidence>
<evidence type="ECO:0000313" key="3">
    <source>
        <dbReference type="Proteomes" id="UP000054783"/>
    </source>
</evidence>
<dbReference type="Proteomes" id="UP000054783">
    <property type="component" value="Unassembled WGS sequence"/>
</dbReference>